<protein>
    <submittedName>
        <fullName evidence="1">Uncharacterized protein</fullName>
    </submittedName>
</protein>
<reference evidence="1" key="1">
    <citation type="submission" date="2015-06" db="EMBL/GenBank/DDBJ databases">
        <authorList>
            <person name="Joergensen T."/>
        </authorList>
    </citation>
    <scope>NUCLEOTIDE SEQUENCE</scope>
    <source>
        <strain evidence="1">RGFK1204</strain>
    </source>
</reference>
<proteinExistence type="predicted"/>
<sequence>MRTRNDFTVSPATLDRYAITRNILRTADGPVIELTIVGSCHRRRKPLWNATEVVDSRREPCKAADIVLHWSMVCEQDSPTTQAEFDRGVMGETWDQARLW</sequence>
<accession>A0A0H5QLN9</accession>
<dbReference type="EMBL" id="LN853778">
    <property type="protein sequence ID" value="CRY96672.1"/>
    <property type="molecule type" value="Genomic_DNA"/>
</dbReference>
<evidence type="ECO:0000313" key="1">
    <source>
        <dbReference type="EMBL" id="CRY96672.1"/>
    </source>
</evidence>
<name>A0A0H5QLN9_9ZZZZ</name>
<organism evidence="1">
    <name type="scientific">uncultured prokaryote</name>
    <dbReference type="NCBI Taxonomy" id="198431"/>
    <lineage>
        <taxon>unclassified sequences</taxon>
        <taxon>environmental samples</taxon>
    </lineage>
</organism>
<dbReference type="AlphaFoldDB" id="A0A0H5QLN9"/>
<reference evidence="1" key="2">
    <citation type="submission" date="2015-07" db="EMBL/GenBank/DDBJ databases">
        <title>Plasmids, circular viruses and viroids from rat gut.</title>
        <authorList>
            <person name="Jorgensen T.J."/>
            <person name="Hansen M.A."/>
            <person name="Xu Z."/>
            <person name="Tabak M.A."/>
            <person name="Sorensen S.J."/>
            <person name="Hansen L.H."/>
        </authorList>
    </citation>
    <scope>NUCLEOTIDE SEQUENCE</scope>
    <source>
        <strain evidence="1">RGFK1204</strain>
    </source>
</reference>